<name>B0MHF6_ANACD</name>
<dbReference type="EMBL" id="ABAX03000024">
    <property type="protein sequence ID" value="EDR96295.1"/>
    <property type="molecule type" value="Genomic_DNA"/>
</dbReference>
<dbReference type="STRING" id="411490.ANACAC_02918"/>
<evidence type="ECO:0000313" key="1">
    <source>
        <dbReference type="EMBL" id="EDR96295.1"/>
    </source>
</evidence>
<dbReference type="Proteomes" id="UP000004935">
    <property type="component" value="Unassembled WGS sequence"/>
</dbReference>
<sequence>MVSESVFQDCQKTEILITGLLIWYIERIYQLGKKVKWYGIKRKNQICKKSKKSSKII</sequence>
<evidence type="ECO:0000313" key="2">
    <source>
        <dbReference type="Proteomes" id="UP000004935"/>
    </source>
</evidence>
<comment type="caution">
    <text evidence="1">The sequence shown here is derived from an EMBL/GenBank/DDBJ whole genome shotgun (WGS) entry which is preliminary data.</text>
</comment>
<reference evidence="1" key="2">
    <citation type="submission" date="2013-11" db="EMBL/GenBank/DDBJ databases">
        <title>Draft genome sequence of Anaerostipes caccae (DSM 14662).</title>
        <authorList>
            <person name="Sudarsanam P."/>
            <person name="Ley R."/>
            <person name="Guruge J."/>
            <person name="Turnbaugh P.J."/>
            <person name="Mahowald M."/>
            <person name="Liep D."/>
            <person name="Gordon J."/>
        </authorList>
    </citation>
    <scope>NUCLEOTIDE SEQUENCE</scope>
    <source>
        <strain evidence="1">DSM 14662</strain>
    </source>
</reference>
<keyword evidence="2" id="KW-1185">Reference proteome</keyword>
<dbReference type="AlphaFoldDB" id="B0MHF6"/>
<reference evidence="1" key="1">
    <citation type="submission" date="2007-11" db="EMBL/GenBank/DDBJ databases">
        <authorList>
            <person name="Fulton L."/>
            <person name="Clifton S."/>
            <person name="Fulton B."/>
            <person name="Xu J."/>
            <person name="Minx P."/>
            <person name="Pepin K.H."/>
            <person name="Johnson M."/>
            <person name="Thiruvilangam P."/>
            <person name="Bhonagiri V."/>
            <person name="Nash W.E."/>
            <person name="Mardis E.R."/>
            <person name="Wilson R.K."/>
        </authorList>
    </citation>
    <scope>NUCLEOTIDE SEQUENCE [LARGE SCALE GENOMIC DNA]</scope>
    <source>
        <strain evidence="1">DSM 14662</strain>
    </source>
</reference>
<proteinExistence type="predicted"/>
<dbReference type="HOGENOM" id="CLU_2986401_0_0_9"/>
<organism evidence="1 2">
    <name type="scientific">Anaerostipes caccae (strain DSM 14662 / CCUG 47493 / JCM 13470 / NCIMB 13811 / L1-92)</name>
    <dbReference type="NCBI Taxonomy" id="411490"/>
    <lineage>
        <taxon>Bacteria</taxon>
        <taxon>Bacillati</taxon>
        <taxon>Bacillota</taxon>
        <taxon>Clostridia</taxon>
        <taxon>Lachnospirales</taxon>
        <taxon>Lachnospiraceae</taxon>
        <taxon>Anaerostipes</taxon>
    </lineage>
</organism>
<protein>
    <submittedName>
        <fullName evidence="1">Uncharacterized protein</fullName>
    </submittedName>
</protein>
<accession>B0MHF6</accession>
<gene>
    <name evidence="1" type="ORF">ANACAC_02918</name>
</gene>